<dbReference type="AlphaFoldDB" id="A0A0G4JXF5"/>
<reference evidence="2" key="1">
    <citation type="submission" date="2015-01" db="EMBL/GenBank/DDBJ databases">
        <authorList>
            <person name="Paterson Steve"/>
        </authorList>
    </citation>
    <scope>NUCLEOTIDE SEQUENCE [LARGE SCALE GENOMIC DNA]</scope>
    <source>
        <strain evidence="2">OBR1</strain>
    </source>
</reference>
<keyword evidence="2" id="KW-1185">Reference proteome</keyword>
<protein>
    <recommendedName>
        <fullName evidence="3">Glycosyltransferase</fullName>
    </recommendedName>
</protein>
<evidence type="ECO:0000313" key="1">
    <source>
        <dbReference type="EMBL" id="CPR18207.1"/>
    </source>
</evidence>
<proteinExistence type="predicted"/>
<evidence type="ECO:0008006" key="3">
    <source>
        <dbReference type="Google" id="ProtNLM"/>
    </source>
</evidence>
<organism evidence="1 2">
    <name type="scientific">Brenneria goodwinii</name>
    <dbReference type="NCBI Taxonomy" id="1109412"/>
    <lineage>
        <taxon>Bacteria</taxon>
        <taxon>Pseudomonadati</taxon>
        <taxon>Pseudomonadota</taxon>
        <taxon>Gammaproteobacteria</taxon>
        <taxon>Enterobacterales</taxon>
        <taxon>Pectobacteriaceae</taxon>
        <taxon>Brenneria</taxon>
    </lineage>
</organism>
<dbReference type="OrthoDB" id="6432880at2"/>
<dbReference type="STRING" id="1109412.BN1221_03083"/>
<dbReference type="SUPFAM" id="SSF53756">
    <property type="entry name" value="UDP-Glycosyltransferase/glycogen phosphorylase"/>
    <property type="match status" value="1"/>
</dbReference>
<dbReference type="RefSeq" id="WP_048638028.1">
    <property type="nucleotide sequence ID" value="NZ_CGIG01000001.1"/>
</dbReference>
<evidence type="ECO:0000313" key="2">
    <source>
        <dbReference type="Proteomes" id="UP000044377"/>
    </source>
</evidence>
<dbReference type="Proteomes" id="UP000044377">
    <property type="component" value="Unassembled WGS sequence"/>
</dbReference>
<accession>A0A0G4JXF5</accession>
<gene>
    <name evidence="1" type="ORF">BN1221_03083</name>
</gene>
<dbReference type="EMBL" id="CGIG01000001">
    <property type="protein sequence ID" value="CPR18207.1"/>
    <property type="molecule type" value="Genomic_DNA"/>
</dbReference>
<name>A0A0G4JXF5_9GAMM</name>
<sequence>MKIFSKIKGAGFFGKKYEYKLLNINVLSIIRHYTHDEIRLFNFPIWHKNRNDNPGIILNEQKQLRNLSIANVLSSGESKRRILFVVDYLQETGGVESRITRLFSFLQENGYSPMIISTCNRYKQLLTFPNFSLDYKAPNATKLFMALIETIKPDVVEFQFKSTRFFHDIDLDKLLKITRVGCCIHEQLKIDQERLNKLNYRTASAYRKGISNVTHILNWIEHLTPVWQHKKQSKALFISRIEPDKILTIINFITICDENGWDFEITGTYDKGKNRKTVEKIVSLGVPKSAFIGHIDTIKHLKGNVDKYLFISGVGQIPIEAASLGYPVLITPHFDNPNLSTFVTPQNIAFLQHQNFVLREIPENYLSVLGNVNEFKDSLNEERRLANFLPHNEMQKLCSQDTILEKYLALLNKLGNNKK</sequence>